<comment type="caution">
    <text evidence="1">The sequence shown here is derived from an EMBL/GenBank/DDBJ whole genome shotgun (WGS) entry which is preliminary data.</text>
</comment>
<dbReference type="EMBL" id="DVFV01000096">
    <property type="protein sequence ID" value="HIQ91009.1"/>
    <property type="molecule type" value="Genomic_DNA"/>
</dbReference>
<dbReference type="AlphaFoldDB" id="A0A9D1CYV6"/>
<proteinExistence type="predicted"/>
<accession>A0A9D1CYV6</accession>
<evidence type="ECO:0000313" key="2">
    <source>
        <dbReference type="Proteomes" id="UP000886786"/>
    </source>
</evidence>
<gene>
    <name evidence="1" type="ORF">IAB27_05245</name>
</gene>
<sequence>MNNEQLLNERWKEIDEKLSEYLDKYKKLNRKTQDKLQDIFNSVDFAYQDINKTIPKSKKNRLDRYIQDLQDQGLLTDYFGYEARLILNKKNVTYAEMLSIMIEGIYIEENKTLLEYTDNLLYSVCEISYNQGLEDIKKAQPKIKELVPFKLPIWYTLMNIPILDATYRTYLLSLAVSNADELYKKTLANIQLQKKLDVDNAFYKDLLRKQSNRIISDNLKSGAIVNVAETMVNESYLEAGLQNNVKKCRFIAEIDDKTTKMCSSLDGQIFSLDKVNNYRRYSDMDKRIVNYSTKGLSLGDNLPPIDNHFHWCRSTITYNIDLTYQKMYNITNQDAFVERIKPKDFDKKLAEYEKSIVNEEIENMYVIQPNGNVYHFVGTEGNVNAKDIDLTDAIVTHNHPKSQTRFSLSSLDMNMFNEEKISRLRGIDYKYIYEFNRNKNFKMSMPTMEELEQIENKDEAFHLDNIKSSYQYDFGYKRWTHD</sequence>
<reference evidence="1" key="1">
    <citation type="submission" date="2020-10" db="EMBL/GenBank/DDBJ databases">
        <authorList>
            <person name="Gilroy R."/>
        </authorList>
    </citation>
    <scope>NUCLEOTIDE SEQUENCE</scope>
    <source>
        <strain evidence="1">CHK147-3167</strain>
    </source>
</reference>
<evidence type="ECO:0000313" key="1">
    <source>
        <dbReference type="EMBL" id="HIQ91009.1"/>
    </source>
</evidence>
<protein>
    <submittedName>
        <fullName evidence="1">Uncharacterized protein</fullName>
    </submittedName>
</protein>
<name>A0A9D1CYV6_9FIRM</name>
<organism evidence="1 2">
    <name type="scientific">Candidatus Coprosoma intestinipullorum</name>
    <dbReference type="NCBI Taxonomy" id="2840752"/>
    <lineage>
        <taxon>Bacteria</taxon>
        <taxon>Bacillati</taxon>
        <taxon>Bacillota</taxon>
        <taxon>Bacillota incertae sedis</taxon>
        <taxon>Candidatus Coprosoma</taxon>
    </lineage>
</organism>
<dbReference type="Proteomes" id="UP000886786">
    <property type="component" value="Unassembled WGS sequence"/>
</dbReference>
<reference evidence="1" key="2">
    <citation type="journal article" date="2021" name="PeerJ">
        <title>Extensive microbial diversity within the chicken gut microbiome revealed by metagenomics and culture.</title>
        <authorList>
            <person name="Gilroy R."/>
            <person name="Ravi A."/>
            <person name="Getino M."/>
            <person name="Pursley I."/>
            <person name="Horton D.L."/>
            <person name="Alikhan N.F."/>
            <person name="Baker D."/>
            <person name="Gharbi K."/>
            <person name="Hall N."/>
            <person name="Watson M."/>
            <person name="Adriaenssens E.M."/>
            <person name="Foster-Nyarko E."/>
            <person name="Jarju S."/>
            <person name="Secka A."/>
            <person name="Antonio M."/>
            <person name="Oren A."/>
            <person name="Chaudhuri R.R."/>
            <person name="La Ragione R."/>
            <person name="Hildebrand F."/>
            <person name="Pallen M.J."/>
        </authorList>
    </citation>
    <scope>NUCLEOTIDE SEQUENCE</scope>
    <source>
        <strain evidence="1">CHK147-3167</strain>
    </source>
</reference>